<dbReference type="Gene3D" id="3.10.450.50">
    <property type="match status" value="1"/>
</dbReference>
<organism evidence="2 3">
    <name type="scientific">Oceanobacillus profundus</name>
    <dbReference type="NCBI Taxonomy" id="372463"/>
    <lineage>
        <taxon>Bacteria</taxon>
        <taxon>Bacillati</taxon>
        <taxon>Bacillota</taxon>
        <taxon>Bacilli</taxon>
        <taxon>Bacillales</taxon>
        <taxon>Bacillaceae</taxon>
        <taxon>Oceanobacillus</taxon>
    </lineage>
</organism>
<protein>
    <submittedName>
        <fullName evidence="2">SgcJ/EcaC family oxidoreductase</fullName>
    </submittedName>
</protein>
<evidence type="ECO:0000259" key="1">
    <source>
        <dbReference type="Pfam" id="PF14534"/>
    </source>
</evidence>
<dbReference type="AlphaFoldDB" id="A0A417YNH6"/>
<dbReference type="EMBL" id="QWEH01000001">
    <property type="protein sequence ID" value="RHW35276.1"/>
    <property type="molecule type" value="Genomic_DNA"/>
</dbReference>
<dbReference type="OrthoDB" id="9803476at2"/>
<feature type="domain" description="DUF4440" evidence="1">
    <location>
        <begin position="9"/>
        <end position="120"/>
    </location>
</feature>
<dbReference type="NCBIfam" id="TIGR02246">
    <property type="entry name" value="SgcJ/EcaC family oxidoreductase"/>
    <property type="match status" value="1"/>
</dbReference>
<dbReference type="InterPro" id="IPR011944">
    <property type="entry name" value="Steroid_delta5-4_isomerase"/>
</dbReference>
<dbReference type="InterPro" id="IPR032710">
    <property type="entry name" value="NTF2-like_dom_sf"/>
</dbReference>
<keyword evidence="3" id="KW-1185">Reference proteome</keyword>
<proteinExistence type="predicted"/>
<comment type="caution">
    <text evidence="2">The sequence shown here is derived from an EMBL/GenBank/DDBJ whole genome shotgun (WGS) entry which is preliminary data.</text>
</comment>
<evidence type="ECO:0000313" key="2">
    <source>
        <dbReference type="EMBL" id="RHW35276.1"/>
    </source>
</evidence>
<accession>A0A417YNH6</accession>
<gene>
    <name evidence="2" type="ORF">D1B32_01270</name>
</gene>
<reference evidence="2 3" key="1">
    <citation type="journal article" date="2007" name="Int. J. Syst. Evol. Microbiol.">
        <title>Oceanobacillus profundus sp. nov., isolated from a deep-sea sediment core.</title>
        <authorList>
            <person name="Kim Y.G."/>
            <person name="Choi D.H."/>
            <person name="Hyun S."/>
            <person name="Cho B.C."/>
        </authorList>
    </citation>
    <scope>NUCLEOTIDE SEQUENCE [LARGE SCALE GENOMIC DNA]</scope>
    <source>
        <strain evidence="2 3">DSM 18246</strain>
    </source>
</reference>
<dbReference type="Proteomes" id="UP000285456">
    <property type="component" value="Unassembled WGS sequence"/>
</dbReference>
<name>A0A417YNH6_9BACI</name>
<dbReference type="RefSeq" id="WP_118888421.1">
    <property type="nucleotide sequence ID" value="NZ_JAMAWL010000006.1"/>
</dbReference>
<dbReference type="SUPFAM" id="SSF54427">
    <property type="entry name" value="NTF2-like"/>
    <property type="match status" value="1"/>
</dbReference>
<dbReference type="InterPro" id="IPR027843">
    <property type="entry name" value="DUF4440"/>
</dbReference>
<dbReference type="Pfam" id="PF14534">
    <property type="entry name" value="DUF4440"/>
    <property type="match status" value="1"/>
</dbReference>
<sequence length="148" mass="16556">MNDSFHDEIQEIYQKLIDAWNRRDAEGMAEQFSDQGAQIGFDGSKVVGKAEILSHVKPIFEDHPTAPFVTKIKSIRPLGKDAAILHAIAGMIPPGKTDIEPDVNAHQTLVAVKTNSNWRIELFQNTPAAFHGRPELVDQMTEELRELL</sequence>
<evidence type="ECO:0000313" key="3">
    <source>
        <dbReference type="Proteomes" id="UP000285456"/>
    </source>
</evidence>